<dbReference type="Proteomes" id="UP001202180">
    <property type="component" value="Unassembled WGS sequence"/>
</dbReference>
<feature type="transmembrane region" description="Helical" evidence="1">
    <location>
        <begin position="51"/>
        <end position="68"/>
    </location>
</feature>
<feature type="transmembrane region" description="Helical" evidence="1">
    <location>
        <begin position="100"/>
        <end position="118"/>
    </location>
</feature>
<gene>
    <name evidence="2" type="ORF">M0L20_22220</name>
</gene>
<keyword evidence="1" id="KW-0812">Transmembrane</keyword>
<dbReference type="RefSeq" id="WP_248479108.1">
    <property type="nucleotide sequence ID" value="NZ_JALPRF010000003.1"/>
</dbReference>
<evidence type="ECO:0000313" key="2">
    <source>
        <dbReference type="EMBL" id="MCK8494601.1"/>
    </source>
</evidence>
<name>A0ABT0HQZ7_9BACT</name>
<protein>
    <submittedName>
        <fullName evidence="2">DoxX-like family protein</fullName>
    </submittedName>
</protein>
<reference evidence="2 3" key="1">
    <citation type="submission" date="2022-04" db="EMBL/GenBank/DDBJ databases">
        <title>Spirosoma sp. strain RP8 genome sequencing and assembly.</title>
        <authorList>
            <person name="Jung Y."/>
        </authorList>
    </citation>
    <scope>NUCLEOTIDE SEQUENCE [LARGE SCALE GENOMIC DNA]</scope>
    <source>
        <strain evidence="2 3">RP8</strain>
    </source>
</reference>
<organism evidence="2 3">
    <name type="scientific">Spirosoma liriopis</name>
    <dbReference type="NCBI Taxonomy" id="2937440"/>
    <lineage>
        <taxon>Bacteria</taxon>
        <taxon>Pseudomonadati</taxon>
        <taxon>Bacteroidota</taxon>
        <taxon>Cytophagia</taxon>
        <taxon>Cytophagales</taxon>
        <taxon>Cytophagaceae</taxon>
        <taxon>Spirosoma</taxon>
    </lineage>
</organism>
<proteinExistence type="predicted"/>
<feature type="transmembrane region" description="Helical" evidence="1">
    <location>
        <begin position="12"/>
        <end position="31"/>
    </location>
</feature>
<evidence type="ECO:0000313" key="3">
    <source>
        <dbReference type="Proteomes" id="UP001202180"/>
    </source>
</evidence>
<keyword evidence="1" id="KW-1133">Transmembrane helix</keyword>
<dbReference type="InterPro" id="IPR025695">
    <property type="entry name" value="DoxX-like"/>
</dbReference>
<dbReference type="EMBL" id="JALPRF010000003">
    <property type="protein sequence ID" value="MCK8494601.1"/>
    <property type="molecule type" value="Genomic_DNA"/>
</dbReference>
<comment type="caution">
    <text evidence="2">The sequence shown here is derived from an EMBL/GenBank/DDBJ whole genome shotgun (WGS) entry which is preliminary data.</text>
</comment>
<feature type="transmembrane region" description="Helical" evidence="1">
    <location>
        <begin position="75"/>
        <end position="94"/>
    </location>
</feature>
<dbReference type="Pfam" id="PF13781">
    <property type="entry name" value="DoxX_3"/>
    <property type="match status" value="1"/>
</dbReference>
<sequence length="131" mass="14935">MDNRFFRLHKVLRYAIAGVWLINGLVCKILNLVPRHERIVARILGEDFAPQLTRLIGFSELVLAIWIVSCKYTRLCAWTQIVLVVLMNAIEWVLAPDLLLFGKFNAVNALLFIAIVYGNEYASTSKPLHPL</sequence>
<keyword evidence="1" id="KW-0472">Membrane</keyword>
<accession>A0ABT0HQZ7</accession>
<keyword evidence="3" id="KW-1185">Reference proteome</keyword>
<evidence type="ECO:0000256" key="1">
    <source>
        <dbReference type="SAM" id="Phobius"/>
    </source>
</evidence>